<organism evidence="1 2">
    <name type="scientific">Candidatus Pedobacter colombiensis</name>
    <dbReference type="NCBI Taxonomy" id="3121371"/>
    <lineage>
        <taxon>Bacteria</taxon>
        <taxon>Pseudomonadati</taxon>
        <taxon>Bacteroidota</taxon>
        <taxon>Sphingobacteriia</taxon>
        <taxon>Sphingobacteriales</taxon>
        <taxon>Sphingobacteriaceae</taxon>
        <taxon>Pedobacter</taxon>
    </lineage>
</organism>
<evidence type="ECO:0000313" key="1">
    <source>
        <dbReference type="EMBL" id="WEK19112.1"/>
    </source>
</evidence>
<dbReference type="EMBL" id="CP119313">
    <property type="protein sequence ID" value="WEK19112.1"/>
    <property type="molecule type" value="Genomic_DNA"/>
</dbReference>
<name>A0AAJ6B5T7_9SPHI</name>
<reference evidence="1" key="1">
    <citation type="submission" date="2023-03" db="EMBL/GenBank/DDBJ databases">
        <title>Andean soil-derived lignocellulolytic bacterial consortium as a source of novel taxa and putative plastic-active enzymes.</title>
        <authorList>
            <person name="Diaz-Garcia L."/>
            <person name="Chuvochina M."/>
            <person name="Feuerriegel G."/>
            <person name="Bunk B."/>
            <person name="Sproer C."/>
            <person name="Streit W.R."/>
            <person name="Rodriguez L.M."/>
            <person name="Overmann J."/>
            <person name="Jimenez D.J."/>
        </authorList>
    </citation>
    <scope>NUCLEOTIDE SEQUENCE</scope>
    <source>
        <strain evidence="1">MAG 3858</strain>
    </source>
</reference>
<evidence type="ECO:0000313" key="2">
    <source>
        <dbReference type="Proteomes" id="UP001214530"/>
    </source>
</evidence>
<dbReference type="AlphaFoldDB" id="A0AAJ6B5T7"/>
<accession>A0AAJ6B5T7</accession>
<proteinExistence type="predicted"/>
<gene>
    <name evidence="1" type="ORF">P0Y49_20250</name>
</gene>
<dbReference type="Proteomes" id="UP001214530">
    <property type="component" value="Chromosome"/>
</dbReference>
<protein>
    <submittedName>
        <fullName evidence="1">Uncharacterized protein</fullName>
    </submittedName>
</protein>
<sequence>MKKLANTSPFLLLLVPVFIVILLTFMTTGSDRQNEDLAAKAPAVKTTITKVVVSPF</sequence>